<evidence type="ECO:0000313" key="2">
    <source>
        <dbReference type="Proteomes" id="UP001187343"/>
    </source>
</evidence>
<dbReference type="AlphaFoldDB" id="A0AA88PTK2"/>
<protein>
    <submittedName>
        <fullName evidence="1">Uncharacterized protein</fullName>
    </submittedName>
</protein>
<dbReference type="Proteomes" id="UP001187343">
    <property type="component" value="Unassembled WGS sequence"/>
</dbReference>
<gene>
    <name evidence="1" type="ORF">Q8A67_012022</name>
</gene>
<proteinExistence type="predicted"/>
<sequence>MRPGRCSNRAVYTLKAEKCRFLHQRAAGATKDKERENSTVHREKERNVDGHASDPHSSIRVTAASLVTEEHPPSFSHKIAPVQQKRARRSCRYFLYRFCAV</sequence>
<evidence type="ECO:0000313" key="1">
    <source>
        <dbReference type="EMBL" id="KAK2894793.1"/>
    </source>
</evidence>
<name>A0AA88PTK2_9TELE</name>
<reference evidence="1" key="1">
    <citation type="submission" date="2023-08" db="EMBL/GenBank/DDBJ databases">
        <title>Chromosome-level Genome Assembly of mud carp (Cirrhinus molitorella).</title>
        <authorList>
            <person name="Liu H."/>
        </authorList>
    </citation>
    <scope>NUCLEOTIDE SEQUENCE</scope>
    <source>
        <strain evidence="1">Prfri</strain>
        <tissue evidence="1">Muscle</tissue>
    </source>
</reference>
<comment type="caution">
    <text evidence="1">The sequence shown here is derived from an EMBL/GenBank/DDBJ whole genome shotgun (WGS) entry which is preliminary data.</text>
</comment>
<keyword evidence="2" id="KW-1185">Reference proteome</keyword>
<organism evidence="1 2">
    <name type="scientific">Cirrhinus molitorella</name>
    <name type="common">mud carp</name>
    <dbReference type="NCBI Taxonomy" id="172907"/>
    <lineage>
        <taxon>Eukaryota</taxon>
        <taxon>Metazoa</taxon>
        <taxon>Chordata</taxon>
        <taxon>Craniata</taxon>
        <taxon>Vertebrata</taxon>
        <taxon>Euteleostomi</taxon>
        <taxon>Actinopterygii</taxon>
        <taxon>Neopterygii</taxon>
        <taxon>Teleostei</taxon>
        <taxon>Ostariophysi</taxon>
        <taxon>Cypriniformes</taxon>
        <taxon>Cyprinidae</taxon>
        <taxon>Labeoninae</taxon>
        <taxon>Labeonini</taxon>
        <taxon>Cirrhinus</taxon>
    </lineage>
</organism>
<accession>A0AA88PTK2</accession>
<dbReference type="EMBL" id="JAUYZG010000011">
    <property type="protein sequence ID" value="KAK2894793.1"/>
    <property type="molecule type" value="Genomic_DNA"/>
</dbReference>